<dbReference type="EMBL" id="JAGHQM010000783">
    <property type="protein sequence ID" value="KAH0558646.1"/>
    <property type="molecule type" value="Genomic_DNA"/>
</dbReference>
<keyword evidence="2" id="KW-1185">Reference proteome</keyword>
<dbReference type="Proteomes" id="UP000750711">
    <property type="component" value="Unassembled WGS sequence"/>
</dbReference>
<evidence type="ECO:0000313" key="1">
    <source>
        <dbReference type="EMBL" id="KAH0558646.1"/>
    </source>
</evidence>
<reference evidence="1" key="1">
    <citation type="submission" date="2021-03" db="EMBL/GenBank/DDBJ databases">
        <title>Comparative genomics and phylogenomic investigation of the class Geoglossomycetes provide insights into ecological specialization and systematics.</title>
        <authorList>
            <person name="Melie T."/>
            <person name="Pirro S."/>
            <person name="Miller A.N."/>
            <person name="Quandt A."/>
        </authorList>
    </citation>
    <scope>NUCLEOTIDE SEQUENCE</scope>
    <source>
        <strain evidence="1">CAQ_001_2017</strain>
    </source>
</reference>
<gene>
    <name evidence="1" type="ORF">GP486_004706</name>
</gene>
<proteinExistence type="predicted"/>
<comment type="caution">
    <text evidence="1">The sequence shown here is derived from an EMBL/GenBank/DDBJ whole genome shotgun (WGS) entry which is preliminary data.</text>
</comment>
<accession>A0A9P8LAN5</accession>
<sequence length="170" mass="19928">MTKSQDYKKGLERLSMLNDLIHCWTTELPPDFNIANPDVLSLCYYPLKIATAGWMTFVNSMEYTVERYEYSVEGNWLDELKALESHLRYFQRWRRRAADFEVVVCSTAGFIRYCSANPSLWEALAREYDCLAQRIDWYGQRFEAMVPVLASLVQSLKDGDPFKRQLTSHD</sequence>
<evidence type="ECO:0000313" key="2">
    <source>
        <dbReference type="Proteomes" id="UP000750711"/>
    </source>
</evidence>
<organism evidence="1 2">
    <name type="scientific">Trichoglossum hirsutum</name>
    <dbReference type="NCBI Taxonomy" id="265104"/>
    <lineage>
        <taxon>Eukaryota</taxon>
        <taxon>Fungi</taxon>
        <taxon>Dikarya</taxon>
        <taxon>Ascomycota</taxon>
        <taxon>Pezizomycotina</taxon>
        <taxon>Geoglossomycetes</taxon>
        <taxon>Geoglossales</taxon>
        <taxon>Geoglossaceae</taxon>
        <taxon>Trichoglossum</taxon>
    </lineage>
</organism>
<name>A0A9P8LAN5_9PEZI</name>
<dbReference type="AlphaFoldDB" id="A0A9P8LAN5"/>
<protein>
    <submittedName>
        <fullName evidence="1">Uncharacterized protein</fullName>
    </submittedName>
</protein>